<dbReference type="EMBL" id="AZHE01000039">
    <property type="protein sequence ID" value="KHN94205.1"/>
    <property type="molecule type" value="Genomic_DNA"/>
</dbReference>
<dbReference type="STRING" id="1081103.A0A0B2WMG6"/>
<comment type="caution">
    <text evidence="2">The sequence shown here is derived from an EMBL/GenBank/DDBJ whole genome shotgun (WGS) entry which is preliminary data.</text>
</comment>
<keyword evidence="3" id="KW-1185">Reference proteome</keyword>
<dbReference type="GeneID" id="63742397"/>
<protein>
    <recommendedName>
        <fullName evidence="4">Zn(2)-C6 fungal-type DNA-binding domain protein</fullName>
    </recommendedName>
</protein>
<dbReference type="Proteomes" id="UP000030816">
    <property type="component" value="Unassembled WGS sequence"/>
</dbReference>
<evidence type="ECO:0008006" key="4">
    <source>
        <dbReference type="Google" id="ProtNLM"/>
    </source>
</evidence>
<dbReference type="OrthoDB" id="5232836at2759"/>
<reference evidence="2 3" key="1">
    <citation type="journal article" date="2014" name="Proc. Natl. Acad. Sci. U.S.A.">
        <title>Trajectory and genomic determinants of fungal-pathogen speciation and host adaptation.</title>
        <authorList>
            <person name="Hu X."/>
            <person name="Xiao G."/>
            <person name="Zheng P."/>
            <person name="Shang Y."/>
            <person name="Su Y."/>
            <person name="Zhang X."/>
            <person name="Liu X."/>
            <person name="Zhan S."/>
            <person name="St Leger R.J."/>
            <person name="Wang C."/>
        </authorList>
    </citation>
    <scope>NUCLEOTIDE SEQUENCE [LARGE SCALE GENOMIC DNA]</scope>
    <source>
        <strain evidence="2 3">ARSEF 1941</strain>
    </source>
</reference>
<feature type="region of interest" description="Disordered" evidence="1">
    <location>
        <begin position="598"/>
        <end position="627"/>
    </location>
</feature>
<evidence type="ECO:0000313" key="3">
    <source>
        <dbReference type="Proteomes" id="UP000030816"/>
    </source>
</evidence>
<dbReference type="HOGENOM" id="CLU_280771_0_0_1"/>
<feature type="compositionally biased region" description="Acidic residues" evidence="1">
    <location>
        <begin position="34"/>
        <end position="45"/>
    </location>
</feature>
<organism evidence="2 3">
    <name type="scientific">Metarhizium album (strain ARSEF 1941)</name>
    <dbReference type="NCBI Taxonomy" id="1081103"/>
    <lineage>
        <taxon>Eukaryota</taxon>
        <taxon>Fungi</taxon>
        <taxon>Dikarya</taxon>
        <taxon>Ascomycota</taxon>
        <taxon>Pezizomycotina</taxon>
        <taxon>Sordariomycetes</taxon>
        <taxon>Hypocreomycetidae</taxon>
        <taxon>Hypocreales</taxon>
        <taxon>Clavicipitaceae</taxon>
        <taxon>Metarhizium</taxon>
    </lineage>
</organism>
<evidence type="ECO:0000313" key="2">
    <source>
        <dbReference type="EMBL" id="KHN94205.1"/>
    </source>
</evidence>
<dbReference type="RefSeq" id="XP_040675271.1">
    <property type="nucleotide sequence ID" value="XM_040826740.1"/>
</dbReference>
<evidence type="ECO:0000256" key="1">
    <source>
        <dbReference type="SAM" id="MobiDB-lite"/>
    </source>
</evidence>
<feature type="region of interest" description="Disordered" evidence="1">
    <location>
        <begin position="1"/>
        <end position="61"/>
    </location>
</feature>
<gene>
    <name evidence="2" type="ORF">MAM_07942</name>
</gene>
<sequence>MGAGMGTPPTSKKRQHSTSSPAPRLSNAAKAAENDEAEDGEDSDGVVELPRKRAKQERQDEYALPDQRKAVMKENDAVSLTCDFCKSLALGTDNDIPPCNRQIIDGWVFECTTCANHRLESGDLDHKCFRAKQHADLEVFKRYSDYHGVNFPRHVVCEGCKNNKKPRDGRCDVDPYLQLRCSCCMGSKNSESRLCLVKATTGDAADLGWGFDVARQMGPKPTLQRGRQRWFRRECDICKSRPDKDRAGCSWLDSRETGEPGDAREPCLQCRQDNMSCFDGGMLVGHPDNLEVPTEWSTRGDLGGGWVELRGDKDIVTRPQCRQCYAHKRHCRASAKHAEYACNWCWQTGMVCQDLRDDDKIYPLFDLSRVGIGNFCPFARCRRCEATGRNCDRQRPCDSCFFNREGDMCDTWRMGAPGTLNCLKRRINLGDKMMLRPGPLYYLSMGYGPAGVDDEKDGTQIEHYIGPPFARYAFKTVADRPGETLKQNKQVVVAEIQKMRAALAAHGAPPNGAPGGELHGLNVNDITVDQLRTWMTRRWPDWTRQCDRRNYENHKAFEIVSKGYVSSRYMEVCRTEAETNMLVEDELELDEGDEELQLAPAPAPAPDPAPAPAPVLDNPARGSRSGNGDAVAVVLNTAPNVANNFAPTSMLSRREKGWWNENPDLPMIPGDLFTRAVPLTLFDPGDCANFQLRRWAKLLSPSMAPSEQALIEKCWRNRKGTTEFGLFSIMYGSHVRHSPVNPVLRGISWSSDNVEFQNLPCIEQMHACSGLVSTVCQDAEHNKPHQAVCEPCGISSSRRLVEDGDGFTRLDIVAMRAYFCTSCHSRLIGGPRSLSEMYLLGAKSVWGCRFANNTTIDGIVSVNGREMGLYPFSYPVTGCTCGVNIFKSRLCQEDRVRYARHALFQAEKMRQWRSMHGEAGLCPGCLIHKSKERATASPSYKELFAAEKTSTEETVSWACLVCGGLVLDQPKRSTIIGGWFDWFPMMAVSDWGLDQNMLGF</sequence>
<feature type="compositionally biased region" description="Pro residues" evidence="1">
    <location>
        <begin position="601"/>
        <end position="613"/>
    </location>
</feature>
<accession>A0A0B2WMG6</accession>
<dbReference type="AlphaFoldDB" id="A0A0B2WMG6"/>
<name>A0A0B2WMG6_METAS</name>
<proteinExistence type="predicted"/>